<evidence type="ECO:0000259" key="1">
    <source>
        <dbReference type="Pfam" id="PF06094"/>
    </source>
</evidence>
<feature type="domain" description="Gamma-glutamylcyclotransferase AIG2-like" evidence="1">
    <location>
        <begin position="5"/>
        <end position="124"/>
    </location>
</feature>
<dbReference type="InterPro" id="IPR036568">
    <property type="entry name" value="GGCT-like_sf"/>
</dbReference>
<dbReference type="AlphaFoldDB" id="A0A7W5FRC2"/>
<evidence type="ECO:0000313" key="2">
    <source>
        <dbReference type="EMBL" id="MBB3114371.1"/>
    </source>
</evidence>
<dbReference type="Pfam" id="PF06094">
    <property type="entry name" value="GGACT"/>
    <property type="match status" value="1"/>
</dbReference>
<dbReference type="GO" id="GO:0016740">
    <property type="term" value="F:transferase activity"/>
    <property type="evidence" value="ECO:0007669"/>
    <property type="project" value="UniProtKB-KW"/>
</dbReference>
<evidence type="ECO:0000313" key="3">
    <source>
        <dbReference type="Proteomes" id="UP000570361"/>
    </source>
</evidence>
<dbReference type="InterPro" id="IPR013024">
    <property type="entry name" value="GGCT-like"/>
</dbReference>
<name>A0A7W5FRC2_9BACL</name>
<dbReference type="CDD" id="cd06661">
    <property type="entry name" value="GGCT_like"/>
    <property type="match status" value="1"/>
</dbReference>
<dbReference type="RefSeq" id="WP_183604405.1">
    <property type="nucleotide sequence ID" value="NZ_JACHXK010000030.1"/>
</dbReference>
<keyword evidence="2" id="KW-0808">Transferase</keyword>
<dbReference type="Gene3D" id="3.10.490.10">
    <property type="entry name" value="Gamma-glutamyl cyclotransferase-like"/>
    <property type="match status" value="1"/>
</dbReference>
<protein>
    <submittedName>
        <fullName evidence="2">Gamma-glutamylcyclotransferase (GGCT)/AIG2-like uncharacterized protein YtfP</fullName>
    </submittedName>
</protein>
<sequence length="135" mass="15084">MSIMLFIYGSLLPGLENHHYIGNRTISARPGYVSGRLVDCGPYPALVRDGRAAQETMRVAGLWIEIDRKTLLALDQLEEFAGLEESNDYERIWTSDLEQAGCSGWVYVWPTDRGLPEIAGDSWPAYLAERDGGYA</sequence>
<gene>
    <name evidence="2" type="ORF">FHS18_006492</name>
</gene>
<dbReference type="InterPro" id="IPR009288">
    <property type="entry name" value="AIG2-like_dom"/>
</dbReference>
<proteinExistence type="predicted"/>
<accession>A0A7W5FRC2</accession>
<comment type="caution">
    <text evidence="2">The sequence shown here is derived from an EMBL/GenBank/DDBJ whole genome shotgun (WGS) entry which is preliminary data.</text>
</comment>
<dbReference type="EMBL" id="JACHXK010000030">
    <property type="protein sequence ID" value="MBB3114371.1"/>
    <property type="molecule type" value="Genomic_DNA"/>
</dbReference>
<reference evidence="2 3" key="1">
    <citation type="submission" date="2020-08" db="EMBL/GenBank/DDBJ databases">
        <title>Genomic Encyclopedia of Type Strains, Phase III (KMG-III): the genomes of soil and plant-associated and newly described type strains.</title>
        <authorList>
            <person name="Whitman W."/>
        </authorList>
    </citation>
    <scope>NUCLEOTIDE SEQUENCE [LARGE SCALE GENOMIC DNA]</scope>
    <source>
        <strain evidence="2 3">CECT 5862</strain>
    </source>
</reference>
<organism evidence="2 3">
    <name type="scientific">Paenibacillus phyllosphaerae</name>
    <dbReference type="NCBI Taxonomy" id="274593"/>
    <lineage>
        <taxon>Bacteria</taxon>
        <taxon>Bacillati</taxon>
        <taxon>Bacillota</taxon>
        <taxon>Bacilli</taxon>
        <taxon>Bacillales</taxon>
        <taxon>Paenibacillaceae</taxon>
        <taxon>Paenibacillus</taxon>
    </lineage>
</organism>
<keyword evidence="3" id="KW-1185">Reference proteome</keyword>
<dbReference type="SUPFAM" id="SSF110857">
    <property type="entry name" value="Gamma-glutamyl cyclotransferase-like"/>
    <property type="match status" value="1"/>
</dbReference>
<dbReference type="Proteomes" id="UP000570361">
    <property type="component" value="Unassembled WGS sequence"/>
</dbReference>